<evidence type="ECO:0000256" key="2">
    <source>
        <dbReference type="SAM" id="MobiDB-lite"/>
    </source>
</evidence>
<evidence type="ECO:0000256" key="1">
    <source>
        <dbReference type="PROSITE-ProRule" id="PRU00339"/>
    </source>
</evidence>
<dbReference type="InterPro" id="IPR003593">
    <property type="entry name" value="AAA+_ATPase"/>
</dbReference>
<feature type="repeat" description="TPR" evidence="1">
    <location>
        <begin position="659"/>
        <end position="692"/>
    </location>
</feature>
<comment type="caution">
    <text evidence="4">The sequence shown here is derived from an EMBL/GenBank/DDBJ whole genome shotgun (WGS) entry which is preliminary data.</text>
</comment>
<dbReference type="Gene3D" id="1.25.40.10">
    <property type="entry name" value="Tetratricopeptide repeat domain"/>
    <property type="match status" value="2"/>
</dbReference>
<sequence length="929" mass="100602">MRRDPGVPDGPGGRRPPDAARPTGNTYHNSPQQIGDRGLQINTWNLPRESRVQVVGRMPDVGRWVDREDEVRQILARLDPRRGTPGPVVVHGPAGVGKTLLVRAVAQEARRTGRRWFSGELFIDVDNRSDGAGTVGDVMSRALRMLALAVDRPVPRSGSLDEQRELFGRCLLDHAEQHGKQVLIVVDGATAAEQVTPFLPPGGTGRLLVTSRRQLTGLLDEHAAFHAVDRLAPTDAVALLDAVVGHALSGDRRVTDDPEGAQMLAELCDHLPFALMRAAHLLVAAPDTSVRELCDRLTDSASRLTELDTGDRSVRSTLDESYRLLSSHAQELLQLLPLHPGPDIGVHAAAALAGISPLVAAVRLRELHDLRFLERSTGYDGYRFESLVLLYARERCREVADAERPVAFARLMDHYEATARAAVEQLSRVFRPYWPTAYGSQWARRKSHFATRARTGLSTTTSALAWLDAERSNLVAAVVRAQEDENARKFAVSLAFSLTPLFDLRKYWDDWVLTHGAAVHAAQHLGFRDDQSRLLLEIGRAYHQQGLLREALAHYRKAVAVGAPGGGHPGMAVSLLYRVLSELDEPLLPGGEGVAALEDVLKACERRTRVAREAGSGVAAILNHLGVVDARRGDDQQALARHEQAVGHSRRCGDGRGEGQSLLHLGNVQLRNGDLPSALGSYRQAFRAFPAEDRFSRGQAAYNLGLAWAASGKARQARDWLETAIRHFSEVSPDATRHEARKLEHQARQAQQGIRRLFRRRASLRDIRVEPLSPLVVLPPVGALLLDDVSPDTPGSPDHALERLLPDGYAASHGLREPSLPDDSALTALSVGTVADATEPPASPLPLDAAVERPVPGATYSHVLGGSHTSGTSVYLHRSSSSSTTAHDGNSSSSGSSSHDSSSYSSNGADSDSGSRGSSQSDYGDDGSY</sequence>
<evidence type="ECO:0000313" key="4">
    <source>
        <dbReference type="EMBL" id="MFF1277618.1"/>
    </source>
</evidence>
<dbReference type="RefSeq" id="WP_388239584.1">
    <property type="nucleotide sequence ID" value="NZ_JBHVZQ010000039.1"/>
</dbReference>
<feature type="repeat" description="TPR" evidence="1">
    <location>
        <begin position="532"/>
        <end position="565"/>
    </location>
</feature>
<dbReference type="InterPro" id="IPR011990">
    <property type="entry name" value="TPR-like_helical_dom_sf"/>
</dbReference>
<feature type="region of interest" description="Disordered" evidence="2">
    <location>
        <begin position="871"/>
        <end position="929"/>
    </location>
</feature>
<dbReference type="SUPFAM" id="SSF52540">
    <property type="entry name" value="P-loop containing nucleoside triphosphate hydrolases"/>
    <property type="match status" value="1"/>
</dbReference>
<protein>
    <submittedName>
        <fullName evidence="4">Tetratricopeptide repeat protein</fullName>
    </submittedName>
</protein>
<dbReference type="SUPFAM" id="SSF48452">
    <property type="entry name" value="TPR-like"/>
    <property type="match status" value="1"/>
</dbReference>
<feature type="region of interest" description="Disordered" evidence="2">
    <location>
        <begin position="1"/>
        <end position="35"/>
    </location>
</feature>
<keyword evidence="5" id="KW-1185">Reference proteome</keyword>
<accession>A0ABW6QFW2</accession>
<name>A0ABW6QFW2_9ACTN</name>
<keyword evidence="1" id="KW-0802">TPR repeat</keyword>
<dbReference type="EMBL" id="JBHVZQ010000039">
    <property type="protein sequence ID" value="MFF1277618.1"/>
    <property type="molecule type" value="Genomic_DNA"/>
</dbReference>
<dbReference type="Gene3D" id="3.40.50.300">
    <property type="entry name" value="P-loop containing nucleotide triphosphate hydrolases"/>
    <property type="match status" value="1"/>
</dbReference>
<dbReference type="InterPro" id="IPR027417">
    <property type="entry name" value="P-loop_NTPase"/>
</dbReference>
<dbReference type="SMART" id="SM00382">
    <property type="entry name" value="AAA"/>
    <property type="match status" value="1"/>
</dbReference>
<dbReference type="PANTHER" id="PTHR10098:SF108">
    <property type="entry name" value="TETRATRICOPEPTIDE REPEAT PROTEIN 28"/>
    <property type="match status" value="1"/>
</dbReference>
<dbReference type="CDD" id="cd00009">
    <property type="entry name" value="AAA"/>
    <property type="match status" value="1"/>
</dbReference>
<dbReference type="InterPro" id="IPR041664">
    <property type="entry name" value="AAA_16"/>
</dbReference>
<gene>
    <name evidence="4" type="ORF">ACFVZC_30115</name>
</gene>
<evidence type="ECO:0000313" key="5">
    <source>
        <dbReference type="Proteomes" id="UP001601627"/>
    </source>
</evidence>
<evidence type="ECO:0000259" key="3">
    <source>
        <dbReference type="SMART" id="SM00382"/>
    </source>
</evidence>
<reference evidence="4 5" key="1">
    <citation type="submission" date="2024-09" db="EMBL/GenBank/DDBJ databases">
        <title>The Natural Products Discovery Center: Release of the First 8490 Sequenced Strains for Exploring Actinobacteria Biosynthetic Diversity.</title>
        <authorList>
            <person name="Kalkreuter E."/>
            <person name="Kautsar S.A."/>
            <person name="Yang D."/>
            <person name="Bader C.D."/>
            <person name="Teijaro C.N."/>
            <person name="Fluegel L."/>
            <person name="Davis C.M."/>
            <person name="Simpson J.R."/>
            <person name="Lauterbach L."/>
            <person name="Steele A.D."/>
            <person name="Gui C."/>
            <person name="Meng S."/>
            <person name="Li G."/>
            <person name="Viehrig K."/>
            <person name="Ye F."/>
            <person name="Su P."/>
            <person name="Kiefer A.F."/>
            <person name="Nichols A."/>
            <person name="Cepeda A.J."/>
            <person name="Yan W."/>
            <person name="Fan B."/>
            <person name="Jiang Y."/>
            <person name="Adhikari A."/>
            <person name="Zheng C.-J."/>
            <person name="Schuster L."/>
            <person name="Cowan T.M."/>
            <person name="Smanski M.J."/>
            <person name="Chevrette M.G."/>
            <person name="De Carvalho L.P.S."/>
            <person name="Shen B."/>
        </authorList>
    </citation>
    <scope>NUCLEOTIDE SEQUENCE [LARGE SCALE GENOMIC DNA]</scope>
    <source>
        <strain evidence="4 5">NPDC058328</strain>
    </source>
</reference>
<dbReference type="Proteomes" id="UP001601627">
    <property type="component" value="Unassembled WGS sequence"/>
</dbReference>
<organism evidence="4 5">
    <name type="scientific">Streptomyces marokkonensis</name>
    <dbReference type="NCBI Taxonomy" id="324855"/>
    <lineage>
        <taxon>Bacteria</taxon>
        <taxon>Bacillati</taxon>
        <taxon>Actinomycetota</taxon>
        <taxon>Actinomycetes</taxon>
        <taxon>Kitasatosporales</taxon>
        <taxon>Streptomycetaceae</taxon>
        <taxon>Streptomyces</taxon>
    </lineage>
</organism>
<dbReference type="Pfam" id="PF13191">
    <property type="entry name" value="AAA_16"/>
    <property type="match status" value="1"/>
</dbReference>
<proteinExistence type="predicted"/>
<dbReference type="Pfam" id="PF13424">
    <property type="entry name" value="TPR_12"/>
    <property type="match status" value="1"/>
</dbReference>
<dbReference type="PROSITE" id="PS50005">
    <property type="entry name" value="TPR"/>
    <property type="match status" value="2"/>
</dbReference>
<dbReference type="PANTHER" id="PTHR10098">
    <property type="entry name" value="RAPSYN-RELATED"/>
    <property type="match status" value="1"/>
</dbReference>
<feature type="compositionally biased region" description="Low complexity" evidence="2">
    <location>
        <begin position="888"/>
        <end position="922"/>
    </location>
</feature>
<feature type="domain" description="AAA+ ATPase" evidence="3">
    <location>
        <begin position="84"/>
        <end position="238"/>
    </location>
</feature>
<dbReference type="InterPro" id="IPR019734">
    <property type="entry name" value="TPR_rpt"/>
</dbReference>
<feature type="compositionally biased region" description="Polar residues" evidence="2">
    <location>
        <begin position="871"/>
        <end position="887"/>
    </location>
</feature>
<dbReference type="SMART" id="SM00028">
    <property type="entry name" value="TPR"/>
    <property type="match status" value="4"/>
</dbReference>